<dbReference type="GO" id="GO:0008448">
    <property type="term" value="F:N-acetylglucosamine-6-phosphate deacetylase activity"/>
    <property type="evidence" value="ECO:0007669"/>
    <property type="project" value="UniProtKB-EC"/>
</dbReference>
<dbReference type="SUPFAM" id="SSF51338">
    <property type="entry name" value="Composite domain of metallo-dependent hydrolases"/>
    <property type="match status" value="1"/>
</dbReference>
<dbReference type="InterPro" id="IPR003764">
    <property type="entry name" value="GlcNAc_6-P_deAcase"/>
</dbReference>
<dbReference type="Gene3D" id="3.20.20.140">
    <property type="entry name" value="Metal-dependent hydrolases"/>
    <property type="match status" value="1"/>
</dbReference>
<feature type="binding site" evidence="11">
    <location>
        <position position="136"/>
    </location>
    <ligand>
        <name>Zn(2+)</name>
        <dbReference type="ChEBI" id="CHEBI:29105"/>
    </ligand>
</feature>
<evidence type="ECO:0000256" key="7">
    <source>
        <dbReference type="ARBA" id="ARBA00047647"/>
    </source>
</evidence>
<feature type="domain" description="Amidohydrolase-related" evidence="12">
    <location>
        <begin position="55"/>
        <end position="386"/>
    </location>
</feature>
<name>A0A7X0LVZ6_9BACI</name>
<sequence>MEQATVLINGNIYEEGGMIPNGFIQIGDMTILKIGSMADYHQHPYDHVIDLQGKTVIPGFIDVHIHGAAGADAMDGEISALQTMVEVLPQEGTTSFLATTMTQSDEKISKALTNAAQFIGHHQRLGQAEILGIHLEGPFLNPKMAGAQPLEYIIPPDRELFLKWQSLAQGMIKQVTIAPEQEGGLAFARFLKEQGIVVSIGHSAATFTEVKQAVKAGATQVTHLFNQMKGLHHRQPGVVGAALLLDELYAELIVDGIHVCPEMVQLAYQNKKEKLILMTDSMRAKCLQNGEYDLGGQKVFVQDGTAVLENGALAGSVLKLSDAVKNVLDYCNGSSLADIIRMAAANPAKQLNLYERKGSIRPGKDADLVVLDENYDVSMTFCRGELAYHKEGAV</sequence>
<keyword evidence="14" id="KW-1185">Reference proteome</keyword>
<dbReference type="EMBL" id="JACHGK010000009">
    <property type="protein sequence ID" value="MBB6446158.1"/>
    <property type="molecule type" value="Genomic_DNA"/>
</dbReference>
<feature type="binding site" evidence="11">
    <location>
        <position position="223"/>
    </location>
    <ligand>
        <name>Zn(2+)</name>
        <dbReference type="ChEBI" id="CHEBI:29105"/>
    </ligand>
</feature>
<accession>A0A7X0LVZ6</accession>
<dbReference type="FunFam" id="3.20.20.140:FF:000004">
    <property type="entry name" value="N-acetylglucosamine-6-phosphate deacetylase"/>
    <property type="match status" value="1"/>
</dbReference>
<dbReference type="AlphaFoldDB" id="A0A7X0LVZ6"/>
<keyword evidence="4 11" id="KW-0479">Metal-binding</keyword>
<comment type="pathway">
    <text evidence="8">Amino-sugar metabolism; N-acetylneuraminate degradation; D-fructose 6-phosphate from N-acetylneuraminate: step 4/5.</text>
</comment>
<dbReference type="InterPro" id="IPR032466">
    <property type="entry name" value="Metal_Hydrolase"/>
</dbReference>
<feature type="binding site" evidence="11">
    <location>
        <position position="202"/>
    </location>
    <ligand>
        <name>Zn(2+)</name>
        <dbReference type="ChEBI" id="CHEBI:29105"/>
    </ligand>
</feature>
<evidence type="ECO:0000256" key="9">
    <source>
        <dbReference type="PIRNR" id="PIRNR038994"/>
    </source>
</evidence>
<evidence type="ECO:0000256" key="3">
    <source>
        <dbReference type="ARBA" id="ARBA00018029"/>
    </source>
</evidence>
<dbReference type="RefSeq" id="WP_184526900.1">
    <property type="nucleotide sequence ID" value="NZ_JACHGK010000009.1"/>
</dbReference>
<evidence type="ECO:0000256" key="5">
    <source>
        <dbReference type="ARBA" id="ARBA00022801"/>
    </source>
</evidence>
<dbReference type="PANTHER" id="PTHR11113:SF14">
    <property type="entry name" value="N-ACETYLGLUCOSAMINE-6-PHOSPHATE DEACETYLASE"/>
    <property type="match status" value="1"/>
</dbReference>
<dbReference type="PIRSF" id="PIRSF038994">
    <property type="entry name" value="NagA"/>
    <property type="match status" value="1"/>
</dbReference>
<dbReference type="GO" id="GO:0006046">
    <property type="term" value="P:N-acetylglucosamine catabolic process"/>
    <property type="evidence" value="ECO:0007669"/>
    <property type="project" value="TreeGrafter"/>
</dbReference>
<evidence type="ECO:0000256" key="1">
    <source>
        <dbReference type="ARBA" id="ARBA00010716"/>
    </source>
</evidence>
<dbReference type="Proteomes" id="UP000531594">
    <property type="component" value="Unassembled WGS sequence"/>
</dbReference>
<evidence type="ECO:0000256" key="4">
    <source>
        <dbReference type="ARBA" id="ARBA00022723"/>
    </source>
</evidence>
<dbReference type="InterPro" id="IPR011059">
    <property type="entry name" value="Metal-dep_hydrolase_composite"/>
</dbReference>
<reference evidence="13 14" key="1">
    <citation type="submission" date="2020-08" db="EMBL/GenBank/DDBJ databases">
        <title>Genomic Encyclopedia of Type Strains, Phase IV (KMG-IV): sequencing the most valuable type-strain genomes for metagenomic binning, comparative biology and taxonomic classification.</title>
        <authorList>
            <person name="Goeker M."/>
        </authorList>
    </citation>
    <scope>NUCLEOTIDE SEQUENCE [LARGE SCALE GENOMIC DNA]</scope>
    <source>
        <strain evidence="13 14">DSM 5391</strain>
    </source>
</reference>
<dbReference type="InterPro" id="IPR006680">
    <property type="entry name" value="Amidohydro-rel"/>
</dbReference>
<evidence type="ECO:0000313" key="14">
    <source>
        <dbReference type="Proteomes" id="UP000531594"/>
    </source>
</evidence>
<dbReference type="Pfam" id="PF01979">
    <property type="entry name" value="Amidohydro_1"/>
    <property type="match status" value="1"/>
</dbReference>
<proteinExistence type="inferred from homology"/>
<feature type="active site" description="Proton donor/acceptor" evidence="10">
    <location>
        <position position="280"/>
    </location>
</feature>
<dbReference type="CDD" id="cd00854">
    <property type="entry name" value="NagA"/>
    <property type="match status" value="1"/>
</dbReference>
<comment type="similarity">
    <text evidence="1 9">Belongs to the metallo-dependent hydrolases superfamily. NagA family.</text>
</comment>
<evidence type="ECO:0000256" key="8">
    <source>
        <dbReference type="ARBA" id="ARBA00060590"/>
    </source>
</evidence>
<comment type="catalytic activity">
    <reaction evidence="7">
        <text>N-acetyl-D-glucosamine 6-phosphate + H2O = D-glucosamine 6-phosphate + acetate</text>
        <dbReference type="Rhea" id="RHEA:22936"/>
        <dbReference type="ChEBI" id="CHEBI:15377"/>
        <dbReference type="ChEBI" id="CHEBI:30089"/>
        <dbReference type="ChEBI" id="CHEBI:57513"/>
        <dbReference type="ChEBI" id="CHEBI:58725"/>
        <dbReference type="EC" id="3.5.1.25"/>
    </reaction>
</comment>
<evidence type="ECO:0000313" key="13">
    <source>
        <dbReference type="EMBL" id="MBB6446158.1"/>
    </source>
</evidence>
<keyword evidence="6 9" id="KW-0119">Carbohydrate metabolism</keyword>
<dbReference type="NCBIfam" id="TIGR00221">
    <property type="entry name" value="nagA"/>
    <property type="match status" value="1"/>
</dbReference>
<gene>
    <name evidence="13" type="ORF">HNR53_002808</name>
</gene>
<evidence type="ECO:0000256" key="2">
    <source>
        <dbReference type="ARBA" id="ARBA00011899"/>
    </source>
</evidence>
<protein>
    <recommendedName>
        <fullName evidence="3">N-acetylglucosamine-6-phosphate deacetylase</fullName>
        <ecNumber evidence="2">3.5.1.25</ecNumber>
    </recommendedName>
</protein>
<dbReference type="PANTHER" id="PTHR11113">
    <property type="entry name" value="N-ACETYLGLUCOSAMINE-6-PHOSPHATE DEACETYLASE"/>
    <property type="match status" value="1"/>
</dbReference>
<evidence type="ECO:0000256" key="10">
    <source>
        <dbReference type="PIRSR" id="PIRSR038994-1"/>
    </source>
</evidence>
<organism evidence="13 14">
    <name type="scientific">Bacillus benzoevorans</name>
    <dbReference type="NCBI Taxonomy" id="1456"/>
    <lineage>
        <taxon>Bacteria</taxon>
        <taxon>Bacillati</taxon>
        <taxon>Bacillota</taxon>
        <taxon>Bacilli</taxon>
        <taxon>Bacillales</taxon>
        <taxon>Bacillaceae</taxon>
        <taxon>Bacillus</taxon>
    </lineage>
</organism>
<comment type="cofactor">
    <cofactor evidence="11">
        <name>a divalent metal cation</name>
        <dbReference type="ChEBI" id="CHEBI:60240"/>
    </cofactor>
    <text evidence="11">Binds 1 divalent metal cation per subunit.</text>
</comment>
<comment type="caution">
    <text evidence="13">The sequence shown here is derived from an EMBL/GenBank/DDBJ whole genome shotgun (WGS) entry which is preliminary data.</text>
</comment>
<dbReference type="GO" id="GO:0046872">
    <property type="term" value="F:metal ion binding"/>
    <property type="evidence" value="ECO:0007669"/>
    <property type="project" value="UniProtKB-KW"/>
</dbReference>
<dbReference type="Gene3D" id="2.30.40.10">
    <property type="entry name" value="Urease, subunit C, domain 1"/>
    <property type="match status" value="1"/>
</dbReference>
<dbReference type="EC" id="3.5.1.25" evidence="2"/>
<keyword evidence="5 9" id="KW-0378">Hydrolase</keyword>
<dbReference type="SUPFAM" id="SSF51556">
    <property type="entry name" value="Metallo-dependent hydrolases"/>
    <property type="match status" value="1"/>
</dbReference>
<evidence type="ECO:0000259" key="12">
    <source>
        <dbReference type="Pfam" id="PF01979"/>
    </source>
</evidence>
<evidence type="ECO:0000256" key="11">
    <source>
        <dbReference type="PIRSR" id="PIRSR038994-3"/>
    </source>
</evidence>
<evidence type="ECO:0000256" key="6">
    <source>
        <dbReference type="ARBA" id="ARBA00023277"/>
    </source>
</evidence>